<evidence type="ECO:0000259" key="2">
    <source>
        <dbReference type="Pfam" id="PF08241"/>
    </source>
</evidence>
<sequence>MWSLFISFCLGFIFCKALPSLRHRAFARFMSYFYSTVDPSFVAFKKKIFGDIVKEKPRRPGSSELRILEVGVGTGTNFQFYPDGCHLVVVDPNPYFESYYNANKAKFPNIKTQEFIVAKGEDMEMVEDNSVDVVVVSLVLCSVGDCKKFLQQVLRVLVPGGKLYFMEHIREWDSDKHSMKQRFQDCLTWLQIWPALFDGCELNRETHEVLKSAGFTKVEFQKMYTP</sequence>
<dbReference type="Pfam" id="PF08241">
    <property type="entry name" value="Methyltransf_11"/>
    <property type="match status" value="1"/>
</dbReference>
<dbReference type="SUPFAM" id="SSF53335">
    <property type="entry name" value="S-adenosyl-L-methionine-dependent methyltransferases"/>
    <property type="match status" value="1"/>
</dbReference>
<proteinExistence type="predicted"/>
<keyword evidence="3" id="KW-1185">Reference proteome</keyword>
<evidence type="ECO:0000256" key="1">
    <source>
        <dbReference type="SAM" id="SignalP"/>
    </source>
</evidence>
<dbReference type="PANTHER" id="PTHR45036:SF1">
    <property type="entry name" value="METHYLTRANSFERASE LIKE 7A"/>
    <property type="match status" value="1"/>
</dbReference>
<dbReference type="KEGG" id="hazt:108678198"/>
<dbReference type="InterPro" id="IPR013216">
    <property type="entry name" value="Methyltransf_11"/>
</dbReference>
<feature type="non-terminal residue" evidence="4">
    <location>
        <position position="226"/>
    </location>
</feature>
<dbReference type="OMA" id="YWNIEPN"/>
<dbReference type="PANTHER" id="PTHR45036">
    <property type="entry name" value="METHYLTRANSFERASE LIKE 7B"/>
    <property type="match status" value="1"/>
</dbReference>
<evidence type="ECO:0000313" key="4">
    <source>
        <dbReference type="RefSeq" id="XP_018022049.1"/>
    </source>
</evidence>
<feature type="domain" description="Methyltransferase type 11" evidence="2">
    <location>
        <begin position="68"/>
        <end position="165"/>
    </location>
</feature>
<gene>
    <name evidence="4" type="primary">LOC108678198</name>
</gene>
<organism evidence="3 4">
    <name type="scientific">Hyalella azteca</name>
    <name type="common">Amphipod</name>
    <dbReference type="NCBI Taxonomy" id="294128"/>
    <lineage>
        <taxon>Eukaryota</taxon>
        <taxon>Metazoa</taxon>
        <taxon>Ecdysozoa</taxon>
        <taxon>Arthropoda</taxon>
        <taxon>Crustacea</taxon>
        <taxon>Multicrustacea</taxon>
        <taxon>Malacostraca</taxon>
        <taxon>Eumalacostraca</taxon>
        <taxon>Peracarida</taxon>
        <taxon>Amphipoda</taxon>
        <taxon>Senticaudata</taxon>
        <taxon>Talitrida</taxon>
        <taxon>Talitroidea</taxon>
        <taxon>Hyalellidae</taxon>
        <taxon>Hyalella</taxon>
    </lineage>
</organism>
<feature type="signal peptide" evidence="1">
    <location>
        <begin position="1"/>
        <end position="17"/>
    </location>
</feature>
<dbReference type="CDD" id="cd02440">
    <property type="entry name" value="AdoMet_MTases"/>
    <property type="match status" value="1"/>
</dbReference>
<feature type="chain" id="PRO_5033997079" evidence="1">
    <location>
        <begin position="18"/>
        <end position="226"/>
    </location>
</feature>
<dbReference type="RefSeq" id="XP_018022049.1">
    <property type="nucleotide sequence ID" value="XM_018166560.2"/>
</dbReference>
<protein>
    <submittedName>
        <fullName evidence="4">Methyltransferase-like protein 7A</fullName>
    </submittedName>
</protein>
<dbReference type="GeneID" id="108678198"/>
<dbReference type="Gene3D" id="3.40.50.150">
    <property type="entry name" value="Vaccinia Virus protein VP39"/>
    <property type="match status" value="1"/>
</dbReference>
<dbReference type="InterPro" id="IPR029063">
    <property type="entry name" value="SAM-dependent_MTases_sf"/>
</dbReference>
<dbReference type="InterPro" id="IPR052356">
    <property type="entry name" value="Thiol_S-MT"/>
</dbReference>
<keyword evidence="1" id="KW-0732">Signal</keyword>
<dbReference type="Proteomes" id="UP000694843">
    <property type="component" value="Unplaced"/>
</dbReference>
<evidence type="ECO:0000313" key="3">
    <source>
        <dbReference type="Proteomes" id="UP000694843"/>
    </source>
</evidence>
<accession>A0A8B7P7A9</accession>
<reference evidence="4" key="1">
    <citation type="submission" date="2025-08" db="UniProtKB">
        <authorList>
            <consortium name="RefSeq"/>
        </authorList>
    </citation>
    <scope>IDENTIFICATION</scope>
</reference>
<dbReference type="AlphaFoldDB" id="A0A8B7P7A9"/>
<name>A0A8B7P7A9_HYAAZ</name>
<dbReference type="OrthoDB" id="416496at2759"/>
<dbReference type="GO" id="GO:0008757">
    <property type="term" value="F:S-adenosylmethionine-dependent methyltransferase activity"/>
    <property type="evidence" value="ECO:0007669"/>
    <property type="project" value="InterPro"/>
</dbReference>